<organism evidence="1 2">
    <name type="scientific">Brassica carinata</name>
    <name type="common">Ethiopian mustard</name>
    <name type="synonym">Abyssinian cabbage</name>
    <dbReference type="NCBI Taxonomy" id="52824"/>
    <lineage>
        <taxon>Eukaryota</taxon>
        <taxon>Viridiplantae</taxon>
        <taxon>Streptophyta</taxon>
        <taxon>Embryophyta</taxon>
        <taxon>Tracheophyta</taxon>
        <taxon>Spermatophyta</taxon>
        <taxon>Magnoliopsida</taxon>
        <taxon>eudicotyledons</taxon>
        <taxon>Gunneridae</taxon>
        <taxon>Pentapetalae</taxon>
        <taxon>rosids</taxon>
        <taxon>malvids</taxon>
        <taxon>Brassicales</taxon>
        <taxon>Brassicaceae</taxon>
        <taxon>Brassiceae</taxon>
        <taxon>Brassica</taxon>
    </lineage>
</organism>
<protein>
    <submittedName>
        <fullName evidence="1">Uncharacterized protein</fullName>
    </submittedName>
</protein>
<evidence type="ECO:0000313" key="1">
    <source>
        <dbReference type="EMBL" id="KAG2321194.1"/>
    </source>
</evidence>
<gene>
    <name evidence="1" type="ORF">Bca52824_014407</name>
</gene>
<sequence>MHEDRPILLWKNLRTTMIGWCDARSSISMVTVLTGPILSLHVRSSMKKANDATDVYGQDLPKEDPVLDGSDSLNGYCDTYFMIRRLILKRR</sequence>
<reference evidence="1 2" key="1">
    <citation type="submission" date="2020-02" db="EMBL/GenBank/DDBJ databases">
        <authorList>
            <person name="Ma Q."/>
            <person name="Huang Y."/>
            <person name="Song X."/>
            <person name="Pei D."/>
        </authorList>
    </citation>
    <scope>NUCLEOTIDE SEQUENCE [LARGE SCALE GENOMIC DNA]</scope>
    <source>
        <strain evidence="1">Sxm20200214</strain>
        <tissue evidence="1">Leaf</tissue>
    </source>
</reference>
<accession>A0A8X7W022</accession>
<proteinExistence type="predicted"/>
<dbReference type="Proteomes" id="UP000886595">
    <property type="component" value="Unassembled WGS sequence"/>
</dbReference>
<dbReference type="AlphaFoldDB" id="A0A8X7W022"/>
<comment type="caution">
    <text evidence="1">The sequence shown here is derived from an EMBL/GenBank/DDBJ whole genome shotgun (WGS) entry which is preliminary data.</text>
</comment>
<dbReference type="EMBL" id="JAAMPC010000003">
    <property type="protein sequence ID" value="KAG2321194.1"/>
    <property type="molecule type" value="Genomic_DNA"/>
</dbReference>
<evidence type="ECO:0000313" key="2">
    <source>
        <dbReference type="Proteomes" id="UP000886595"/>
    </source>
</evidence>
<name>A0A8X7W022_BRACI</name>
<keyword evidence="2" id="KW-1185">Reference proteome</keyword>